<evidence type="ECO:0000256" key="1">
    <source>
        <dbReference type="ARBA" id="ARBA00004651"/>
    </source>
</evidence>
<feature type="transmembrane region" description="Helical" evidence="6">
    <location>
        <begin position="184"/>
        <end position="203"/>
    </location>
</feature>
<dbReference type="Proteomes" id="UP000260665">
    <property type="component" value="Unassembled WGS sequence"/>
</dbReference>
<dbReference type="GO" id="GO:0020037">
    <property type="term" value="F:heme binding"/>
    <property type="evidence" value="ECO:0007669"/>
    <property type="project" value="TreeGrafter"/>
</dbReference>
<dbReference type="GO" id="GO:0022904">
    <property type="term" value="P:respiratory electron transport chain"/>
    <property type="evidence" value="ECO:0007669"/>
    <property type="project" value="InterPro"/>
</dbReference>
<keyword evidence="4 6" id="KW-1133">Transmembrane helix</keyword>
<keyword evidence="2" id="KW-1003">Cell membrane</keyword>
<feature type="transmembrane region" description="Helical" evidence="6">
    <location>
        <begin position="101"/>
        <end position="122"/>
    </location>
</feature>
<evidence type="ECO:0000313" key="9">
    <source>
        <dbReference type="Proteomes" id="UP000260665"/>
    </source>
</evidence>
<evidence type="ECO:0000313" key="8">
    <source>
        <dbReference type="EMBL" id="RFO95358.1"/>
    </source>
</evidence>
<evidence type="ECO:0000256" key="6">
    <source>
        <dbReference type="SAM" id="Phobius"/>
    </source>
</evidence>
<sequence length="225" mass="24689">MSEATEQKIRIWDAPVRVFHWLLVLSFAGAYLTSESEVWRLVHVTLGYTLGGLLVFRLVWGVVGTRYARFGNFVRGPAAVVRYLQSLRGGRPEHHLGHNPAGAVAIVLLMALGLLIAATGYVTYNELGPGWLVEVHELAANAMLLVIAGHLVGVVTASLQHRENLVRSMVTGFKTGQPEQGIRSIWRSVAVAIVLVVLGFWWMQWKSAPQPEAQAIESASTQTSK</sequence>
<keyword evidence="9" id="KW-1185">Reference proteome</keyword>
<accession>A0A3E1R7K4</accession>
<gene>
    <name evidence="8" type="ORF">DIC66_18520</name>
</gene>
<evidence type="ECO:0000256" key="5">
    <source>
        <dbReference type="ARBA" id="ARBA00023136"/>
    </source>
</evidence>
<dbReference type="AlphaFoldDB" id="A0A3E1R7K4"/>
<dbReference type="InterPro" id="IPR016174">
    <property type="entry name" value="Di-haem_cyt_TM"/>
</dbReference>
<dbReference type="RefSeq" id="WP_117179659.1">
    <property type="nucleotide sequence ID" value="NZ_QFZK01000017.1"/>
</dbReference>
<dbReference type="Gene3D" id="1.20.950.20">
    <property type="entry name" value="Transmembrane di-heme cytochromes, Chain C"/>
    <property type="match status" value="1"/>
</dbReference>
<feature type="transmembrane region" description="Helical" evidence="6">
    <location>
        <begin position="12"/>
        <end position="32"/>
    </location>
</feature>
<dbReference type="PANTHER" id="PTHR30485:SF2">
    <property type="entry name" value="BLL0597 PROTEIN"/>
    <property type="match status" value="1"/>
</dbReference>
<dbReference type="GO" id="GO:0009055">
    <property type="term" value="F:electron transfer activity"/>
    <property type="evidence" value="ECO:0007669"/>
    <property type="project" value="InterPro"/>
</dbReference>
<keyword evidence="3 6" id="KW-0812">Transmembrane</keyword>
<organism evidence="8 9">
    <name type="scientific">Rhodoferax lacus</name>
    <dbReference type="NCBI Taxonomy" id="2184758"/>
    <lineage>
        <taxon>Bacteria</taxon>
        <taxon>Pseudomonadati</taxon>
        <taxon>Pseudomonadota</taxon>
        <taxon>Betaproteobacteria</taxon>
        <taxon>Burkholderiales</taxon>
        <taxon>Comamonadaceae</taxon>
        <taxon>Rhodoferax</taxon>
    </lineage>
</organism>
<protein>
    <submittedName>
        <fullName evidence="8">Cytochrome B</fullName>
    </submittedName>
</protein>
<evidence type="ECO:0000256" key="4">
    <source>
        <dbReference type="ARBA" id="ARBA00022989"/>
    </source>
</evidence>
<dbReference type="InterPro" id="IPR011577">
    <property type="entry name" value="Cyt_b561_bac/Ni-Hgenase"/>
</dbReference>
<dbReference type="PANTHER" id="PTHR30485">
    <property type="entry name" value="NI/FE-HYDROGENASE 1 B-TYPE CYTOCHROME SUBUNIT"/>
    <property type="match status" value="1"/>
</dbReference>
<comment type="subcellular location">
    <subcellularLocation>
        <location evidence="1">Cell membrane</location>
        <topology evidence="1">Multi-pass membrane protein</topology>
    </subcellularLocation>
</comment>
<comment type="caution">
    <text evidence="8">The sequence shown here is derived from an EMBL/GenBank/DDBJ whole genome shotgun (WGS) entry which is preliminary data.</text>
</comment>
<reference evidence="8 9" key="1">
    <citation type="submission" date="2018-05" db="EMBL/GenBank/DDBJ databases">
        <title>Rhodoferax soyangensis sp.nov., isolated from an oligotrophic freshwater lake.</title>
        <authorList>
            <person name="Park M."/>
        </authorList>
    </citation>
    <scope>NUCLEOTIDE SEQUENCE [LARGE SCALE GENOMIC DNA]</scope>
    <source>
        <strain evidence="8 9">IMCC26218</strain>
    </source>
</reference>
<feature type="transmembrane region" description="Helical" evidence="6">
    <location>
        <begin position="142"/>
        <end position="159"/>
    </location>
</feature>
<dbReference type="Pfam" id="PF01292">
    <property type="entry name" value="Ni_hydr_CYTB"/>
    <property type="match status" value="1"/>
</dbReference>
<evidence type="ECO:0000259" key="7">
    <source>
        <dbReference type="Pfam" id="PF01292"/>
    </source>
</evidence>
<feature type="domain" description="Cytochrome b561 bacterial/Ni-hydrogenase" evidence="7">
    <location>
        <begin position="12"/>
        <end position="172"/>
    </location>
</feature>
<dbReference type="InterPro" id="IPR051542">
    <property type="entry name" value="Hydrogenase_cytochrome"/>
</dbReference>
<dbReference type="SUPFAM" id="SSF81342">
    <property type="entry name" value="Transmembrane di-heme cytochromes"/>
    <property type="match status" value="1"/>
</dbReference>
<feature type="transmembrane region" description="Helical" evidence="6">
    <location>
        <begin position="38"/>
        <end position="60"/>
    </location>
</feature>
<evidence type="ECO:0000256" key="2">
    <source>
        <dbReference type="ARBA" id="ARBA00022475"/>
    </source>
</evidence>
<name>A0A3E1R7K4_9BURK</name>
<proteinExistence type="predicted"/>
<keyword evidence="5 6" id="KW-0472">Membrane</keyword>
<dbReference type="EMBL" id="QFZK01000017">
    <property type="protein sequence ID" value="RFO95358.1"/>
    <property type="molecule type" value="Genomic_DNA"/>
</dbReference>
<evidence type="ECO:0000256" key="3">
    <source>
        <dbReference type="ARBA" id="ARBA00022692"/>
    </source>
</evidence>
<dbReference type="OrthoDB" id="196472at2"/>
<dbReference type="GO" id="GO:0005886">
    <property type="term" value="C:plasma membrane"/>
    <property type="evidence" value="ECO:0007669"/>
    <property type="project" value="UniProtKB-SubCell"/>
</dbReference>